<feature type="region of interest" description="Disordered" evidence="1">
    <location>
        <begin position="225"/>
        <end position="251"/>
    </location>
</feature>
<dbReference type="Proteomes" id="UP000215335">
    <property type="component" value="Unassembled WGS sequence"/>
</dbReference>
<dbReference type="OrthoDB" id="7669009at2759"/>
<evidence type="ECO:0000313" key="2">
    <source>
        <dbReference type="EMBL" id="OXU17299.1"/>
    </source>
</evidence>
<proteinExistence type="predicted"/>
<feature type="compositionally biased region" description="Basic residues" evidence="1">
    <location>
        <begin position="19"/>
        <end position="30"/>
    </location>
</feature>
<protein>
    <submittedName>
        <fullName evidence="2">Uncharacterized protein</fullName>
    </submittedName>
</protein>
<keyword evidence="3" id="KW-1185">Reference proteome</keyword>
<accession>A0A232EG04</accession>
<dbReference type="EMBL" id="NNAY01004885">
    <property type="protein sequence ID" value="OXU17299.1"/>
    <property type="molecule type" value="Genomic_DNA"/>
</dbReference>
<reference evidence="2 3" key="1">
    <citation type="journal article" date="2017" name="Curr. Biol.">
        <title>The Evolution of Venom by Co-option of Single-Copy Genes.</title>
        <authorList>
            <person name="Martinson E.O."/>
            <person name="Mrinalini"/>
            <person name="Kelkar Y.D."/>
            <person name="Chang C.H."/>
            <person name="Werren J.H."/>
        </authorList>
    </citation>
    <scope>NUCLEOTIDE SEQUENCE [LARGE SCALE GENOMIC DNA]</scope>
    <source>
        <strain evidence="2 3">Alberta</strain>
        <tissue evidence="2">Whole body</tissue>
    </source>
</reference>
<comment type="caution">
    <text evidence="2">The sequence shown here is derived from an EMBL/GenBank/DDBJ whole genome shotgun (WGS) entry which is preliminary data.</text>
</comment>
<dbReference type="AlphaFoldDB" id="A0A232EG04"/>
<gene>
    <name evidence="2" type="ORF">TSAR_011775</name>
</gene>
<evidence type="ECO:0000313" key="3">
    <source>
        <dbReference type="Proteomes" id="UP000215335"/>
    </source>
</evidence>
<name>A0A232EG04_9HYME</name>
<organism evidence="2 3">
    <name type="scientific">Trichomalopsis sarcophagae</name>
    <dbReference type="NCBI Taxonomy" id="543379"/>
    <lineage>
        <taxon>Eukaryota</taxon>
        <taxon>Metazoa</taxon>
        <taxon>Ecdysozoa</taxon>
        <taxon>Arthropoda</taxon>
        <taxon>Hexapoda</taxon>
        <taxon>Insecta</taxon>
        <taxon>Pterygota</taxon>
        <taxon>Neoptera</taxon>
        <taxon>Endopterygota</taxon>
        <taxon>Hymenoptera</taxon>
        <taxon>Apocrita</taxon>
        <taxon>Proctotrupomorpha</taxon>
        <taxon>Chalcidoidea</taxon>
        <taxon>Pteromalidae</taxon>
        <taxon>Pteromalinae</taxon>
        <taxon>Trichomalopsis</taxon>
    </lineage>
</organism>
<sequence>MATQGGYLQFITTQTATFQHHHHHHHHHHQQSTQVQQYPLSMQNHEHSFDQQSQNSIVGTQTSIDNIHILDNQTGADVKKQELSDIIRIEEKEIKQKNKSMKTYYLERLPRSTASDFTLNKVWHPQYSPSQTNQTVDPLHFFIDFRVSGHIWDRNTGEKIIFPRTKHNSAFNVPQPKEYNRPLNLTRNESIKIESLNKSANGTHHIFKNIKQTYQRIWTTVNLRNGTSNENPNDAMPLQKENVQESQFNFR</sequence>
<evidence type="ECO:0000256" key="1">
    <source>
        <dbReference type="SAM" id="MobiDB-lite"/>
    </source>
</evidence>
<feature type="region of interest" description="Disordered" evidence="1">
    <location>
        <begin position="18"/>
        <end position="37"/>
    </location>
</feature>